<organism evidence="1 2">
    <name type="scientific">Teratosphaeria destructans</name>
    <dbReference type="NCBI Taxonomy" id="418781"/>
    <lineage>
        <taxon>Eukaryota</taxon>
        <taxon>Fungi</taxon>
        <taxon>Dikarya</taxon>
        <taxon>Ascomycota</taxon>
        <taxon>Pezizomycotina</taxon>
        <taxon>Dothideomycetes</taxon>
        <taxon>Dothideomycetidae</taxon>
        <taxon>Mycosphaerellales</taxon>
        <taxon>Teratosphaeriaceae</taxon>
        <taxon>Teratosphaeria</taxon>
    </lineage>
</organism>
<sequence>MVTEMLALAAQEVATQVKEGVCRDEVKRSCLWGLDREDEDEDWLPPPEFQDEGSTLRRALRYLRHLPLPFSPPHSTTKETKSSRLFIKSAILNSTCDFVYLRSPSPSPHPPPPPPAVTPFPSNVTAAAEALVRAEATAAVWRYWDSGPEVRWKMVWQNAFGAARGSVLEGRSLDLGSLWPVTGLRVCSRRVREVFGAN</sequence>
<reference evidence="1 2" key="2">
    <citation type="journal article" date="2021" name="Curr. Genet.">
        <title>Genetic response to nitrogen starvation in the aggressive Eucalyptus foliar pathogen Teratosphaeria destructans.</title>
        <authorList>
            <person name="Havenga M."/>
            <person name="Wingfield B.D."/>
            <person name="Wingfield M.J."/>
            <person name="Dreyer L.L."/>
            <person name="Roets F."/>
            <person name="Aylward J."/>
        </authorList>
    </citation>
    <scope>NUCLEOTIDE SEQUENCE [LARGE SCALE GENOMIC DNA]</scope>
    <source>
        <strain evidence="1">CMW44962</strain>
    </source>
</reference>
<gene>
    <name evidence="1" type="ORF">Tdes44962_MAKER10426</name>
</gene>
<evidence type="ECO:0000313" key="2">
    <source>
        <dbReference type="Proteomes" id="UP001138500"/>
    </source>
</evidence>
<dbReference type="EMBL" id="RIBY02002544">
    <property type="protein sequence ID" value="KAH9809774.1"/>
    <property type="molecule type" value="Genomic_DNA"/>
</dbReference>
<comment type="caution">
    <text evidence="1">The sequence shown here is derived from an EMBL/GenBank/DDBJ whole genome shotgun (WGS) entry which is preliminary data.</text>
</comment>
<protein>
    <submittedName>
        <fullName evidence="1">Uncharacterized protein</fullName>
    </submittedName>
</protein>
<proteinExistence type="predicted"/>
<reference evidence="1 2" key="1">
    <citation type="journal article" date="2018" name="IMA Fungus">
        <title>IMA Genome-F 10: Nine draft genome sequences of Claviceps purpurea s.lat., including C. arundinis, C. humidiphila, and C. cf. spartinae, pseudomolecules for the pitch canker pathogen Fusarium circinatum, draft genome of Davidsoniella eucalypti, Grosmannia galeiformis, Quambalaria eucalypti, and Teratosphaeria destructans.</title>
        <authorList>
            <person name="Wingfield B.D."/>
            <person name="Liu M."/>
            <person name="Nguyen H.D."/>
            <person name="Lane F.A."/>
            <person name="Morgan S.W."/>
            <person name="De Vos L."/>
            <person name="Wilken P.M."/>
            <person name="Duong T.A."/>
            <person name="Aylward J."/>
            <person name="Coetzee M.P."/>
            <person name="Dadej K."/>
            <person name="De Beer Z.W."/>
            <person name="Findlay W."/>
            <person name="Havenga M."/>
            <person name="Kolarik M."/>
            <person name="Menzies J.G."/>
            <person name="Naidoo K."/>
            <person name="Pochopski O."/>
            <person name="Shoukouhi P."/>
            <person name="Santana Q.C."/>
            <person name="Seifert K.A."/>
            <person name="Soal N."/>
            <person name="Steenkamp E.T."/>
            <person name="Tatham C.T."/>
            <person name="van der Nest M.A."/>
            <person name="Wingfield M.J."/>
        </authorList>
    </citation>
    <scope>NUCLEOTIDE SEQUENCE [LARGE SCALE GENOMIC DNA]</scope>
    <source>
        <strain evidence="1">CMW44962</strain>
    </source>
</reference>
<evidence type="ECO:0000313" key="1">
    <source>
        <dbReference type="EMBL" id="KAH9809774.1"/>
    </source>
</evidence>
<name>A0A9W7SI47_9PEZI</name>
<keyword evidence="2" id="KW-1185">Reference proteome</keyword>
<accession>A0A9W7SI47</accession>
<dbReference type="Proteomes" id="UP001138500">
    <property type="component" value="Unassembled WGS sequence"/>
</dbReference>
<dbReference type="AlphaFoldDB" id="A0A9W7SI47"/>